<keyword evidence="5" id="KW-0966">Cell projection</keyword>
<dbReference type="InterPro" id="IPR017732">
    <property type="entry name" value="T4/T6SS_DotU"/>
</dbReference>
<dbReference type="PANTHER" id="PTHR38033">
    <property type="entry name" value="MEMBRANE PROTEIN-RELATED"/>
    <property type="match status" value="1"/>
</dbReference>
<sequence length="434" mass="47979">MSEATVMKPRPGSRGAQKSTSELGKIAASAAEAECTVVITPSKNKERGVQLPKFGDNPLIDEASALLSMVGQIRCTAKHGDIASLRQVCIDKIRDYEANLRHQQISAEVIEAARYCVCCFIDETVLNTSWGGQSIWASDSLLSTFHSQTWGGEHFFTLLDENLAAPYAKTQLLELQYLCLSLGFVGKMRVEQQGSDKLEAYRQQAFEHLQTIHGEPDIELSPNSIKSVTIGSEANGGLPLWVIGAIYGVILLSIYMACSYFINNYSDQVFNQLNQLARWESTDAEVLTVDDQQVLMLQQRLQTEVERQLLEISPLNDRIRITIKSSELFGPGSAEVKSSVVPVLQKLSRALESTSGRILITGHTDSQPIFTSRYPSNWHLSLARATAVANTMSVGTLLQGRLWPEGRGDSDPRAGNNTESERALNRRVEIDLLY</sequence>
<keyword evidence="5" id="KW-0282">Flagellum</keyword>
<feature type="region of interest" description="Disordered" evidence="2">
    <location>
        <begin position="1"/>
        <end position="23"/>
    </location>
</feature>
<dbReference type="Gene3D" id="3.30.1330.60">
    <property type="entry name" value="OmpA-like domain"/>
    <property type="match status" value="1"/>
</dbReference>
<keyword evidence="1 3" id="KW-0472">Membrane</keyword>
<dbReference type="Pfam" id="PF00691">
    <property type="entry name" value="OmpA"/>
    <property type="match status" value="1"/>
</dbReference>
<keyword evidence="5" id="KW-0969">Cilium</keyword>
<keyword evidence="6" id="KW-1185">Reference proteome</keyword>
<dbReference type="InterPro" id="IPR038522">
    <property type="entry name" value="T4/T6SS_DotU_sf"/>
</dbReference>
<evidence type="ECO:0000256" key="1">
    <source>
        <dbReference type="PROSITE-ProRule" id="PRU00473"/>
    </source>
</evidence>
<proteinExistence type="predicted"/>
<evidence type="ECO:0000313" key="5">
    <source>
        <dbReference type="EMBL" id="GGB20180.1"/>
    </source>
</evidence>
<dbReference type="CDD" id="cd07185">
    <property type="entry name" value="OmpA_C-like"/>
    <property type="match status" value="1"/>
</dbReference>
<dbReference type="EMBL" id="BMDY01000033">
    <property type="protein sequence ID" value="GGB20180.1"/>
    <property type="molecule type" value="Genomic_DNA"/>
</dbReference>
<reference evidence="6" key="1">
    <citation type="journal article" date="2019" name="Int. J. Syst. Evol. Microbiol.">
        <title>The Global Catalogue of Microorganisms (GCM) 10K type strain sequencing project: providing services to taxonomists for standard genome sequencing and annotation.</title>
        <authorList>
            <consortium name="The Broad Institute Genomics Platform"/>
            <consortium name="The Broad Institute Genome Sequencing Center for Infectious Disease"/>
            <person name="Wu L."/>
            <person name="Ma J."/>
        </authorList>
    </citation>
    <scope>NUCLEOTIDE SEQUENCE [LARGE SCALE GENOMIC DNA]</scope>
    <source>
        <strain evidence="6">CGMCC 1.10131</strain>
    </source>
</reference>
<dbReference type="SUPFAM" id="SSF103088">
    <property type="entry name" value="OmpA-like"/>
    <property type="match status" value="1"/>
</dbReference>
<feature type="domain" description="OmpA-like" evidence="4">
    <location>
        <begin position="316"/>
        <end position="434"/>
    </location>
</feature>
<keyword evidence="3" id="KW-1133">Transmembrane helix</keyword>
<evidence type="ECO:0000256" key="3">
    <source>
        <dbReference type="SAM" id="Phobius"/>
    </source>
</evidence>
<organism evidence="5 6">
    <name type="scientific">Agarivorans gilvus</name>
    <dbReference type="NCBI Taxonomy" id="680279"/>
    <lineage>
        <taxon>Bacteria</taxon>
        <taxon>Pseudomonadati</taxon>
        <taxon>Pseudomonadota</taxon>
        <taxon>Gammaproteobacteria</taxon>
        <taxon>Alteromonadales</taxon>
        <taxon>Alteromonadaceae</taxon>
        <taxon>Agarivorans</taxon>
    </lineage>
</organism>
<gene>
    <name evidence="5" type="ORF">GCM10007414_36990</name>
</gene>
<protein>
    <submittedName>
        <fullName evidence="5">Flagellar motor protein</fullName>
    </submittedName>
</protein>
<dbReference type="PANTHER" id="PTHR38033:SF1">
    <property type="entry name" value="DOTU FAMILY TYPE IV_VI SECRETION SYSTEM PROTEIN"/>
    <property type="match status" value="1"/>
</dbReference>
<dbReference type="NCBIfam" id="TIGR03350">
    <property type="entry name" value="type_VI_ompA"/>
    <property type="match status" value="1"/>
</dbReference>
<evidence type="ECO:0000259" key="4">
    <source>
        <dbReference type="PROSITE" id="PS51123"/>
    </source>
</evidence>
<dbReference type="InterPro" id="IPR006665">
    <property type="entry name" value="OmpA-like"/>
</dbReference>
<comment type="caution">
    <text evidence="5">The sequence shown here is derived from an EMBL/GenBank/DDBJ whole genome shotgun (WGS) entry which is preliminary data.</text>
</comment>
<accession>A0ABQ1I8W8</accession>
<evidence type="ECO:0000256" key="2">
    <source>
        <dbReference type="SAM" id="MobiDB-lite"/>
    </source>
</evidence>
<dbReference type="Proteomes" id="UP000651977">
    <property type="component" value="Unassembled WGS sequence"/>
</dbReference>
<dbReference type="PROSITE" id="PS51123">
    <property type="entry name" value="OMPA_2"/>
    <property type="match status" value="1"/>
</dbReference>
<dbReference type="Gene3D" id="1.25.40.590">
    <property type="entry name" value="Type IV / VI secretion system, DotU"/>
    <property type="match status" value="1"/>
</dbReference>
<keyword evidence="3" id="KW-0812">Transmembrane</keyword>
<dbReference type="Pfam" id="PF09850">
    <property type="entry name" value="DotU"/>
    <property type="match status" value="1"/>
</dbReference>
<dbReference type="RefSeq" id="WP_055733320.1">
    <property type="nucleotide sequence ID" value="NZ_BMDY01000033.1"/>
</dbReference>
<evidence type="ECO:0000313" key="6">
    <source>
        <dbReference type="Proteomes" id="UP000651977"/>
    </source>
</evidence>
<dbReference type="InterPro" id="IPR017733">
    <property type="entry name" value="OmpA-like_dom_proteobacteria"/>
</dbReference>
<dbReference type="NCBIfam" id="TIGR03349">
    <property type="entry name" value="IV_VI_DotU"/>
    <property type="match status" value="1"/>
</dbReference>
<dbReference type="NCBIfam" id="NF038228">
    <property type="entry name" value="IcmH_DotU_IVB"/>
    <property type="match status" value="1"/>
</dbReference>
<feature type="transmembrane region" description="Helical" evidence="3">
    <location>
        <begin position="240"/>
        <end position="262"/>
    </location>
</feature>
<feature type="region of interest" description="Disordered" evidence="2">
    <location>
        <begin position="401"/>
        <end position="421"/>
    </location>
</feature>
<name>A0ABQ1I8W8_9ALTE</name>
<dbReference type="InterPro" id="IPR036737">
    <property type="entry name" value="OmpA-like_sf"/>
</dbReference>